<dbReference type="RefSeq" id="WP_285933941.1">
    <property type="nucleotide sequence ID" value="NZ_JASTZU010000061.1"/>
</dbReference>
<name>A0ABT7L9W4_9BACI</name>
<dbReference type="Proteomes" id="UP001235343">
    <property type="component" value="Unassembled WGS sequence"/>
</dbReference>
<evidence type="ECO:0000313" key="3">
    <source>
        <dbReference type="Proteomes" id="UP001235343"/>
    </source>
</evidence>
<protein>
    <submittedName>
        <fullName evidence="2">YwqI/YxiC family protein</fullName>
    </submittedName>
</protein>
<reference evidence="2 3" key="1">
    <citation type="submission" date="2023-06" db="EMBL/GenBank/DDBJ databases">
        <title>Aquibacillus rhizosphaerae LR5S19.</title>
        <authorList>
            <person name="Sun J.-Q."/>
        </authorList>
    </citation>
    <scope>NUCLEOTIDE SEQUENCE [LARGE SCALE GENOMIC DNA]</scope>
    <source>
        <strain evidence="2 3">LR5S19</strain>
    </source>
</reference>
<sequence length="92" mass="10463">MANEIKINQLELENSLSNIKSTAESLEPSYPTNIGDGNQMDTVRKLNAVNHELERLVEAYKELFLQNEEMTRQSIKEMIDADVDLSNHISAK</sequence>
<proteinExistence type="predicted"/>
<evidence type="ECO:0000256" key="1">
    <source>
        <dbReference type="SAM" id="Coils"/>
    </source>
</evidence>
<dbReference type="InterPro" id="IPR046318">
    <property type="entry name" value="DUF5344"/>
</dbReference>
<comment type="caution">
    <text evidence="2">The sequence shown here is derived from an EMBL/GenBank/DDBJ whole genome shotgun (WGS) entry which is preliminary data.</text>
</comment>
<gene>
    <name evidence="2" type="ORF">QQS35_19625</name>
</gene>
<evidence type="ECO:0000313" key="2">
    <source>
        <dbReference type="EMBL" id="MDL4842648.1"/>
    </source>
</evidence>
<keyword evidence="3" id="KW-1185">Reference proteome</keyword>
<dbReference type="Pfam" id="PF17279">
    <property type="entry name" value="DUF5344"/>
    <property type="match status" value="1"/>
</dbReference>
<dbReference type="EMBL" id="JASTZU010000061">
    <property type="protein sequence ID" value="MDL4842648.1"/>
    <property type="molecule type" value="Genomic_DNA"/>
</dbReference>
<keyword evidence="1" id="KW-0175">Coiled coil</keyword>
<feature type="coiled-coil region" evidence="1">
    <location>
        <begin position="43"/>
        <end position="73"/>
    </location>
</feature>
<organism evidence="2 3">
    <name type="scientific">Aquibacillus rhizosphaerae</name>
    <dbReference type="NCBI Taxonomy" id="3051431"/>
    <lineage>
        <taxon>Bacteria</taxon>
        <taxon>Bacillati</taxon>
        <taxon>Bacillota</taxon>
        <taxon>Bacilli</taxon>
        <taxon>Bacillales</taxon>
        <taxon>Bacillaceae</taxon>
        <taxon>Aquibacillus</taxon>
    </lineage>
</organism>
<accession>A0ABT7L9W4</accession>